<dbReference type="EMBL" id="CP121769">
    <property type="protein sequence ID" value="WGE09452.1"/>
    <property type="molecule type" value="Genomic_DNA"/>
</dbReference>
<evidence type="ECO:0000259" key="1">
    <source>
        <dbReference type="Pfam" id="PF13175"/>
    </source>
</evidence>
<evidence type="ECO:0000313" key="2">
    <source>
        <dbReference type="EMBL" id="AGM38718.1"/>
    </source>
</evidence>
<evidence type="ECO:0000313" key="5">
    <source>
        <dbReference type="EMBL" id="WGE09452.1"/>
    </source>
</evidence>
<feature type="domain" description="Endonuclease GajA/Old nuclease/RecF-like AAA" evidence="1">
    <location>
        <begin position="6"/>
        <end position="364"/>
    </location>
</feature>
<dbReference type="EMBL" id="KC795416">
    <property type="protein sequence ID" value="AGM38758.1"/>
    <property type="molecule type" value="Genomic_DNA"/>
</dbReference>
<protein>
    <submittedName>
        <fullName evidence="5">AAA family ATPase</fullName>
    </submittedName>
    <submittedName>
        <fullName evidence="3">ABC transporter ATP-binding protein</fullName>
    </submittedName>
</protein>
<dbReference type="InterPro" id="IPR041685">
    <property type="entry name" value="AAA_GajA/Old/RecF-like"/>
</dbReference>
<dbReference type="AlphaFoldDB" id="T1RQB4"/>
<proteinExistence type="predicted"/>
<dbReference type="PANTHER" id="PTHR43581:SF2">
    <property type="entry name" value="EXCINUCLEASE ATPASE SUBUNIT"/>
    <property type="match status" value="1"/>
</dbReference>
<dbReference type="EMBL" id="KC795376">
    <property type="protein sequence ID" value="AGM38718.1"/>
    <property type="molecule type" value="Genomic_DNA"/>
</dbReference>
<dbReference type="RefSeq" id="WP_042906115.1">
    <property type="nucleotide sequence ID" value="NZ_CP054198.1"/>
</dbReference>
<dbReference type="PATRIC" id="fig|738.15.peg.1538"/>
<dbReference type="Gene3D" id="3.40.50.300">
    <property type="entry name" value="P-loop containing nucleotide triphosphate hydrolases"/>
    <property type="match status" value="1"/>
</dbReference>
<evidence type="ECO:0000313" key="3">
    <source>
        <dbReference type="EMBL" id="AGM38758.1"/>
    </source>
</evidence>
<reference evidence="5" key="3">
    <citation type="submission" date="2023-04" db="EMBL/GenBank/DDBJ databases">
        <title>Molecular characterization of the Integrative and Conjugative elements harboring multidrug-resistance gene from Glaesserella (Haemophilus) parasuis.</title>
        <authorList>
            <person name="Che Y."/>
            <person name="Zhou L."/>
        </authorList>
    </citation>
    <scope>NUCLEOTIDE SEQUENCE</scope>
    <source>
        <strain evidence="5">Z44</strain>
    </source>
</reference>
<sequence length="430" mass="49906">MDRKVRLHIRNFRAIKDADIEINGMTVISGINGSGKSTISKSLFYSFDLANNFHSILKDYFYTDLQRLKDAILYLSDSIFLDDKRSSISRQEIIIYSQWADYQQSFNGLNEIIDKLKKEYENFDGSNILNNVKTYLSGGSKDDDSSDVFISLKNVLNNIYQKYIKDLNNRPIKYAVSHFERLFNSRITGDIDVFENDNKIISLSNKKIFSSLFFRNVIYIDSPLALQSYNRSNYHWDLLNKLLLKEDSTLLDKSSQLSHLVSQEILQADIHWEPHLGRKKLVYQRELDNLVLDLEDCATGIKSLGIIQALIKNNSINEQTILILDEPEVHLHPQWIVEYARILVLIQKYIGCHILISSHSPDMIQAILYISEKEGLSSKLNFYLAKEIDDSKIFSYKHLGRNIEDIFECFNISLSKIEKYSDTEYSDEIL</sequence>
<reference evidence="4" key="2">
    <citation type="submission" date="2013-03" db="EMBL/GenBank/DDBJ databases">
        <authorList>
            <person name="Howell K."/>
            <person name="Weinert L."/>
            <person name="Luan S.-L."/>
            <person name="Peters S."/>
            <person name="Aragon V."/>
            <person name="Angen O."/>
            <person name="Tucker A.W."/>
            <person name="Maskell D.J."/>
        </authorList>
    </citation>
    <scope>NUCLEOTIDE SEQUENCE</scope>
    <source>
        <strain evidence="2">131</strain>
        <strain evidence="3">C5</strain>
        <strain evidence="4">H555</strain>
    </source>
</reference>
<organism evidence="4">
    <name type="scientific">Glaesserella parasuis</name>
    <name type="common">Haemophilus parasuis</name>
    <dbReference type="NCBI Taxonomy" id="738"/>
    <lineage>
        <taxon>Bacteria</taxon>
        <taxon>Pseudomonadati</taxon>
        <taxon>Pseudomonadota</taxon>
        <taxon>Gammaproteobacteria</taxon>
        <taxon>Pasteurellales</taxon>
        <taxon>Pasteurellaceae</taxon>
        <taxon>Glaesserella</taxon>
    </lineage>
</organism>
<dbReference type="EMBL" id="KC795453">
    <property type="protein sequence ID" value="AGM38795.1"/>
    <property type="molecule type" value="Genomic_DNA"/>
</dbReference>
<dbReference type="PANTHER" id="PTHR43581">
    <property type="entry name" value="ATP/GTP PHOSPHATASE"/>
    <property type="match status" value="1"/>
</dbReference>
<keyword evidence="3" id="KW-0547">Nucleotide-binding</keyword>
<name>T1RQB4_GLAPU</name>
<dbReference type="Pfam" id="PF13175">
    <property type="entry name" value="AAA_15"/>
    <property type="match status" value="1"/>
</dbReference>
<dbReference type="Proteomes" id="UP001222296">
    <property type="component" value="Chromosome"/>
</dbReference>
<dbReference type="OrthoDB" id="9815944at2"/>
<gene>
    <name evidence="4" type="primary">funM10</name>
    <name evidence="2" type="synonym">funM6</name>
    <name evidence="3" type="synonym">funM8</name>
    <name evidence="5" type="ORF">QBL01_09365</name>
</gene>
<accession>T1RQB4</accession>
<dbReference type="InterPro" id="IPR051396">
    <property type="entry name" value="Bact_Antivir_Def_Nuclease"/>
</dbReference>
<evidence type="ECO:0000313" key="4">
    <source>
        <dbReference type="EMBL" id="AGM38795.1"/>
    </source>
</evidence>
<dbReference type="InterPro" id="IPR027417">
    <property type="entry name" value="P-loop_NTPase"/>
</dbReference>
<dbReference type="GO" id="GO:0005524">
    <property type="term" value="F:ATP binding"/>
    <property type="evidence" value="ECO:0007669"/>
    <property type="project" value="UniProtKB-KW"/>
</dbReference>
<dbReference type="SUPFAM" id="SSF52540">
    <property type="entry name" value="P-loop containing nucleoside triphosphate hydrolases"/>
    <property type="match status" value="1"/>
</dbReference>
<reference evidence="4" key="1">
    <citation type="journal article" date="2013" name="J. Bacteriol.">
        <title>Gene content and diversity of the loci encoding biosynthesis of capsular polysaccharides of the 15 serovar reference strains of Haemophilus parasuis.</title>
        <authorList>
            <consortium name="BRaDP1T Consortium"/>
            <person name="Howell K.J."/>
            <person name="Weinert L.A."/>
            <person name="Luan S.L."/>
            <person name="Peters S.E."/>
            <person name="Chaudhuri R.R."/>
            <person name="Harris D."/>
            <person name="Angen O."/>
            <person name="Aragon V."/>
            <person name="Parkhill J."/>
            <person name="Langford P.R."/>
            <person name="Rycroft A.N."/>
            <person name="Wren B.W."/>
            <person name="Tucker A.W."/>
            <person name="Maskell D.J."/>
        </authorList>
    </citation>
    <scope>NUCLEOTIDE SEQUENCE</scope>
    <source>
        <strain evidence="2">131</strain>
        <strain evidence="3">C5</strain>
        <strain evidence="4">H555</strain>
    </source>
</reference>
<keyword evidence="3" id="KW-0067">ATP-binding</keyword>